<keyword evidence="3" id="KW-1185">Reference proteome</keyword>
<reference evidence="3" key="1">
    <citation type="submission" date="2009-10" db="EMBL/GenBank/DDBJ databases">
        <title>The complete chromosome of Gordonia bronchialis DSM 43247.</title>
        <authorList>
            <consortium name="US DOE Joint Genome Institute (JGI-PGF)"/>
            <person name="Lucas S."/>
            <person name="Copeland A."/>
            <person name="Lapidus A."/>
            <person name="Glavina del Rio T."/>
            <person name="Dalin E."/>
            <person name="Tice H."/>
            <person name="Bruce D."/>
            <person name="Goodwin L."/>
            <person name="Pitluck S."/>
            <person name="Kyrpides N."/>
            <person name="Mavromatis K."/>
            <person name="Ivanova N."/>
            <person name="Ovchinnikova G."/>
            <person name="Saunders E."/>
            <person name="Brettin T."/>
            <person name="Detter J.C."/>
            <person name="Han C."/>
            <person name="Larimer F."/>
            <person name="Land M."/>
            <person name="Hauser L."/>
            <person name="Markowitz V."/>
            <person name="Cheng J.-F."/>
            <person name="Hugenholtz P."/>
            <person name="Woyke T."/>
            <person name="Wu D."/>
            <person name="Jando M."/>
            <person name="Schneider S."/>
            <person name="Goeker M."/>
            <person name="Klenk H.-P."/>
            <person name="Eisen J.A."/>
        </authorList>
    </citation>
    <scope>NUCLEOTIDE SEQUENCE [LARGE SCALE GENOMIC DNA]</scope>
    <source>
        <strain evidence="3">ATCC 25592 / DSM 43247 / BCRC 13721 / JCM 3198 / KCTC 3076 / NBRC 16047 / NCTC 10667</strain>
    </source>
</reference>
<evidence type="ECO:0000313" key="2">
    <source>
        <dbReference type="EMBL" id="ACY22503.1"/>
    </source>
</evidence>
<evidence type="ECO:0000313" key="3">
    <source>
        <dbReference type="Proteomes" id="UP000001219"/>
    </source>
</evidence>
<dbReference type="InterPro" id="IPR021888">
    <property type="entry name" value="DUF3499"/>
</dbReference>
<feature type="region of interest" description="Disordered" evidence="1">
    <location>
        <begin position="77"/>
        <end position="153"/>
    </location>
</feature>
<dbReference type="HOGENOM" id="CLU_095649_0_1_11"/>
<reference evidence="2 3" key="2">
    <citation type="journal article" date="2010" name="Stand. Genomic Sci.">
        <title>Complete genome sequence of Gordonia bronchialis type strain (3410).</title>
        <authorList>
            <person name="Ivanova N."/>
            <person name="Sikorski J."/>
            <person name="Jando M."/>
            <person name="Lapidus A."/>
            <person name="Nolan M."/>
            <person name="Lucas S."/>
            <person name="Del Rio T.G."/>
            <person name="Tice H."/>
            <person name="Copeland A."/>
            <person name="Cheng J.F."/>
            <person name="Chen F."/>
            <person name="Bruce D."/>
            <person name="Goodwin L."/>
            <person name="Pitluck S."/>
            <person name="Mavromatis K."/>
            <person name="Ovchinnikova G."/>
            <person name="Pati A."/>
            <person name="Chen A."/>
            <person name="Palaniappan K."/>
            <person name="Land M."/>
            <person name="Hauser L."/>
            <person name="Chang Y.J."/>
            <person name="Jeffries C.D."/>
            <person name="Chain P."/>
            <person name="Saunders E."/>
            <person name="Han C."/>
            <person name="Detter J.C."/>
            <person name="Brettin T."/>
            <person name="Rohde M."/>
            <person name="Goker M."/>
            <person name="Bristow J."/>
            <person name="Eisen J.A."/>
            <person name="Markowitz V."/>
            <person name="Hugenholtz P."/>
            <person name="Klenk H.P."/>
            <person name="Kyrpides N.C."/>
        </authorList>
    </citation>
    <scope>NUCLEOTIDE SEQUENCE [LARGE SCALE GENOMIC DNA]</scope>
    <source>
        <strain evidence="3">ATCC 25592 / DSM 43247 / BCRC 13721 / JCM 3198 / KCTC 3076 / NBRC 16047 / NCTC 10667</strain>
    </source>
</reference>
<evidence type="ECO:0000256" key="1">
    <source>
        <dbReference type="SAM" id="MobiDB-lite"/>
    </source>
</evidence>
<dbReference type="STRING" id="526226.Gbro_3299"/>
<dbReference type="AlphaFoldDB" id="D0LD10"/>
<dbReference type="EMBL" id="CP001802">
    <property type="protein sequence ID" value="ACY22503.1"/>
    <property type="molecule type" value="Genomic_DNA"/>
</dbReference>
<dbReference type="Pfam" id="PF12005">
    <property type="entry name" value="DUF3499"/>
    <property type="match status" value="1"/>
</dbReference>
<organism evidence="2 3">
    <name type="scientific">Gordonia bronchialis (strain ATCC 25592 / DSM 43247 / BCRC 13721 / JCM 3198 / KCTC 3076 / NBRC 16047 / NCTC 10667)</name>
    <name type="common">Rhodococcus bronchialis</name>
    <dbReference type="NCBI Taxonomy" id="526226"/>
    <lineage>
        <taxon>Bacteria</taxon>
        <taxon>Bacillati</taxon>
        <taxon>Actinomycetota</taxon>
        <taxon>Actinomycetes</taxon>
        <taxon>Mycobacteriales</taxon>
        <taxon>Gordoniaceae</taxon>
        <taxon>Gordonia</taxon>
    </lineage>
</organism>
<dbReference type="eggNOG" id="ENOG5032RR4">
    <property type="taxonomic scope" value="Bacteria"/>
</dbReference>
<gene>
    <name evidence="2" type="ordered locus">Gbro_3299</name>
</gene>
<evidence type="ECO:0008006" key="4">
    <source>
        <dbReference type="Google" id="ProtNLM"/>
    </source>
</evidence>
<feature type="compositionally biased region" description="Basic residues" evidence="1">
    <location>
        <begin position="135"/>
        <end position="145"/>
    </location>
</feature>
<name>D0LD10_GORB4</name>
<accession>D0LD10</accession>
<protein>
    <recommendedName>
        <fullName evidence="4">DUF3499 domain-containing protein</fullName>
    </recommendedName>
</protein>
<sequence>MATLTFVYAESTAVIGPLSTADEPHSWDLCDEHARRITVPRGWEMLRSESGFSAPLPEDHELTALAEAVREVGVAAGGRRPGYVEQGYPDRGYIDQAGYPRRRSEQFDGFEDARPGRHRATGPVDESSHSGARTRTPRPGRRGHLRVLPDPVD</sequence>
<dbReference type="Proteomes" id="UP000001219">
    <property type="component" value="Chromosome"/>
</dbReference>
<proteinExistence type="predicted"/>
<feature type="compositionally biased region" description="Basic and acidic residues" evidence="1">
    <location>
        <begin position="102"/>
        <end position="115"/>
    </location>
</feature>
<dbReference type="KEGG" id="gbr:Gbro_3299"/>